<sequence length="224" mass="26402">LLRTHIKIVRNKYVAIFILLGTFFYWGYAISGVLQLEPRLDATKILPKDSLLHEANSILTDSVWREHLAPSFYVNIRFNITDRKIVTQFWNMLKELESLPNCRGHASSYVWFRNFVQKSNRTKEIYPYNAQINPEKLNSFLRNDEYHFENSLKLSNNSGNLTIEAFFFNVAYTNVNNWDIRIALMTKWREITDRYPKLNTTVYESGAMFVDQMLSLKRVTLQVG</sequence>
<protein>
    <submittedName>
        <fullName evidence="2">Uncharacterized protein</fullName>
    </submittedName>
</protein>
<dbReference type="AlphaFoldDB" id="A0A368FDH4"/>
<keyword evidence="1" id="KW-1133">Transmembrane helix</keyword>
<dbReference type="InterPro" id="IPR051697">
    <property type="entry name" value="Patched_domain-protein"/>
</dbReference>
<proteinExistence type="predicted"/>
<feature type="non-terminal residue" evidence="2">
    <location>
        <position position="1"/>
    </location>
</feature>
<dbReference type="GO" id="GO:0006897">
    <property type="term" value="P:endocytosis"/>
    <property type="evidence" value="ECO:0007669"/>
    <property type="project" value="TreeGrafter"/>
</dbReference>
<dbReference type="OrthoDB" id="6510177at2759"/>
<name>A0A368FDH4_ANCCA</name>
<evidence type="ECO:0000313" key="3">
    <source>
        <dbReference type="Proteomes" id="UP000252519"/>
    </source>
</evidence>
<dbReference type="PANTHER" id="PTHR10796:SF90">
    <property type="entry name" value="SSD DOMAIN-CONTAINING PROTEIN"/>
    <property type="match status" value="1"/>
</dbReference>
<dbReference type="PANTHER" id="PTHR10796">
    <property type="entry name" value="PATCHED-RELATED"/>
    <property type="match status" value="1"/>
</dbReference>
<evidence type="ECO:0000313" key="2">
    <source>
        <dbReference type="EMBL" id="RCN28845.1"/>
    </source>
</evidence>
<keyword evidence="1" id="KW-0472">Membrane</keyword>
<dbReference type="GO" id="GO:0005886">
    <property type="term" value="C:plasma membrane"/>
    <property type="evidence" value="ECO:0007669"/>
    <property type="project" value="TreeGrafter"/>
</dbReference>
<organism evidence="2 3">
    <name type="scientific">Ancylostoma caninum</name>
    <name type="common">Dog hookworm</name>
    <dbReference type="NCBI Taxonomy" id="29170"/>
    <lineage>
        <taxon>Eukaryota</taxon>
        <taxon>Metazoa</taxon>
        <taxon>Ecdysozoa</taxon>
        <taxon>Nematoda</taxon>
        <taxon>Chromadorea</taxon>
        <taxon>Rhabditida</taxon>
        <taxon>Rhabditina</taxon>
        <taxon>Rhabditomorpha</taxon>
        <taxon>Strongyloidea</taxon>
        <taxon>Ancylostomatidae</taxon>
        <taxon>Ancylostomatinae</taxon>
        <taxon>Ancylostoma</taxon>
    </lineage>
</organism>
<gene>
    <name evidence="2" type="ORF">ANCCAN_25409</name>
</gene>
<keyword evidence="3" id="KW-1185">Reference proteome</keyword>
<dbReference type="GO" id="GO:0030659">
    <property type="term" value="C:cytoplasmic vesicle membrane"/>
    <property type="evidence" value="ECO:0007669"/>
    <property type="project" value="TreeGrafter"/>
</dbReference>
<dbReference type="Proteomes" id="UP000252519">
    <property type="component" value="Unassembled WGS sequence"/>
</dbReference>
<evidence type="ECO:0000256" key="1">
    <source>
        <dbReference type="SAM" id="Phobius"/>
    </source>
</evidence>
<dbReference type="GO" id="GO:0018996">
    <property type="term" value="P:molting cycle, collagen and cuticulin-based cuticle"/>
    <property type="evidence" value="ECO:0007669"/>
    <property type="project" value="TreeGrafter"/>
</dbReference>
<reference evidence="2 3" key="1">
    <citation type="submission" date="2014-10" db="EMBL/GenBank/DDBJ databases">
        <title>Draft genome of the hookworm Ancylostoma caninum.</title>
        <authorList>
            <person name="Mitreva M."/>
        </authorList>
    </citation>
    <scope>NUCLEOTIDE SEQUENCE [LARGE SCALE GENOMIC DNA]</scope>
    <source>
        <strain evidence="2 3">Baltimore</strain>
    </source>
</reference>
<accession>A0A368FDH4</accession>
<comment type="caution">
    <text evidence="2">The sequence shown here is derived from an EMBL/GenBank/DDBJ whole genome shotgun (WGS) entry which is preliminary data.</text>
</comment>
<dbReference type="EMBL" id="JOJR01002283">
    <property type="protein sequence ID" value="RCN28845.1"/>
    <property type="molecule type" value="Genomic_DNA"/>
</dbReference>
<keyword evidence="1" id="KW-0812">Transmembrane</keyword>
<feature type="transmembrane region" description="Helical" evidence="1">
    <location>
        <begin position="12"/>
        <end position="34"/>
    </location>
</feature>